<feature type="region of interest" description="Disordered" evidence="6">
    <location>
        <begin position="1601"/>
        <end position="1634"/>
    </location>
</feature>
<reference evidence="8 9" key="1">
    <citation type="journal article" date="2007" name="Nature">
        <title>Evolution of genes and genomes on the Drosophila phylogeny.</title>
        <authorList>
            <consortium name="Drosophila 12 Genomes Consortium"/>
            <person name="Clark A.G."/>
            <person name="Eisen M.B."/>
            <person name="Smith D.R."/>
            <person name="Bergman C.M."/>
            <person name="Oliver B."/>
            <person name="Markow T.A."/>
            <person name="Kaufman T.C."/>
            <person name="Kellis M."/>
            <person name="Gelbart W."/>
            <person name="Iyer V.N."/>
            <person name="Pollard D.A."/>
            <person name="Sackton T.B."/>
            <person name="Larracuente A.M."/>
            <person name="Singh N.D."/>
            <person name="Abad J.P."/>
            <person name="Abt D.N."/>
            <person name="Adryan B."/>
            <person name="Aguade M."/>
            <person name="Akashi H."/>
            <person name="Anderson W.W."/>
            <person name="Aquadro C.F."/>
            <person name="Ardell D.H."/>
            <person name="Arguello R."/>
            <person name="Artieri C.G."/>
            <person name="Barbash D.A."/>
            <person name="Barker D."/>
            <person name="Barsanti P."/>
            <person name="Batterham P."/>
            <person name="Batzoglou S."/>
            <person name="Begun D."/>
            <person name="Bhutkar A."/>
            <person name="Blanco E."/>
            <person name="Bosak S.A."/>
            <person name="Bradley R.K."/>
            <person name="Brand A.D."/>
            <person name="Brent M.R."/>
            <person name="Brooks A.N."/>
            <person name="Brown R.H."/>
            <person name="Butlin R.K."/>
            <person name="Caggese C."/>
            <person name="Calvi B.R."/>
            <person name="Bernardo de Carvalho A."/>
            <person name="Caspi A."/>
            <person name="Castrezana S."/>
            <person name="Celniker S.E."/>
            <person name="Chang J.L."/>
            <person name="Chapple C."/>
            <person name="Chatterji S."/>
            <person name="Chinwalla A."/>
            <person name="Civetta A."/>
            <person name="Clifton S.W."/>
            <person name="Comeron J.M."/>
            <person name="Costello J.C."/>
            <person name="Coyne J.A."/>
            <person name="Daub J."/>
            <person name="David R.G."/>
            <person name="Delcher A.L."/>
            <person name="Delehaunty K."/>
            <person name="Do C.B."/>
            <person name="Ebling H."/>
            <person name="Edwards K."/>
            <person name="Eickbush T."/>
            <person name="Evans J.D."/>
            <person name="Filipski A."/>
            <person name="Findeiss S."/>
            <person name="Freyhult E."/>
            <person name="Fulton L."/>
            <person name="Fulton R."/>
            <person name="Garcia A.C."/>
            <person name="Gardiner A."/>
            <person name="Garfield D.A."/>
            <person name="Garvin B.E."/>
            <person name="Gibson G."/>
            <person name="Gilbert D."/>
            <person name="Gnerre S."/>
            <person name="Godfrey J."/>
            <person name="Good R."/>
            <person name="Gotea V."/>
            <person name="Gravely B."/>
            <person name="Greenberg A.J."/>
            <person name="Griffiths-Jones S."/>
            <person name="Gross S."/>
            <person name="Guigo R."/>
            <person name="Gustafson E.A."/>
            <person name="Haerty W."/>
            <person name="Hahn M.W."/>
            <person name="Halligan D.L."/>
            <person name="Halpern A.L."/>
            <person name="Halter G.M."/>
            <person name="Han M.V."/>
            <person name="Heger A."/>
            <person name="Hillier L."/>
            <person name="Hinrichs A.S."/>
            <person name="Holmes I."/>
            <person name="Hoskins R.A."/>
            <person name="Hubisz M.J."/>
            <person name="Hultmark D."/>
            <person name="Huntley M.A."/>
            <person name="Jaffe D.B."/>
            <person name="Jagadeeshan S."/>
            <person name="Jeck W.R."/>
            <person name="Johnson J."/>
            <person name="Jones C.D."/>
            <person name="Jordan W.C."/>
            <person name="Karpen G.H."/>
            <person name="Kataoka E."/>
            <person name="Keightley P.D."/>
            <person name="Kheradpour P."/>
            <person name="Kirkness E.F."/>
            <person name="Koerich L.B."/>
            <person name="Kristiansen K."/>
            <person name="Kudrna D."/>
            <person name="Kulathinal R.J."/>
            <person name="Kumar S."/>
            <person name="Kwok R."/>
            <person name="Lander E."/>
            <person name="Langley C.H."/>
            <person name="Lapoint R."/>
            <person name="Lazzaro B.P."/>
            <person name="Lee S.J."/>
            <person name="Levesque L."/>
            <person name="Li R."/>
            <person name="Lin C.F."/>
            <person name="Lin M.F."/>
            <person name="Lindblad-Toh K."/>
            <person name="Llopart A."/>
            <person name="Long M."/>
            <person name="Low L."/>
            <person name="Lozovsky E."/>
            <person name="Lu J."/>
            <person name="Luo M."/>
            <person name="Machado C.A."/>
            <person name="Makalowski W."/>
            <person name="Marzo M."/>
            <person name="Matsuda M."/>
            <person name="Matzkin L."/>
            <person name="McAllister B."/>
            <person name="McBride C.S."/>
            <person name="McKernan B."/>
            <person name="McKernan K."/>
            <person name="Mendez-Lago M."/>
            <person name="Minx P."/>
            <person name="Mollenhauer M.U."/>
            <person name="Montooth K."/>
            <person name="Mount S.M."/>
            <person name="Mu X."/>
            <person name="Myers E."/>
            <person name="Negre B."/>
            <person name="Newfeld S."/>
            <person name="Nielsen R."/>
            <person name="Noor M.A."/>
            <person name="O'Grady P."/>
            <person name="Pachter L."/>
            <person name="Papaceit M."/>
            <person name="Parisi M.J."/>
            <person name="Parisi M."/>
            <person name="Parts L."/>
            <person name="Pedersen J.S."/>
            <person name="Pesole G."/>
            <person name="Phillippy A.M."/>
            <person name="Ponting C.P."/>
            <person name="Pop M."/>
            <person name="Porcelli D."/>
            <person name="Powell J.R."/>
            <person name="Prohaska S."/>
            <person name="Pruitt K."/>
            <person name="Puig M."/>
            <person name="Quesneville H."/>
            <person name="Ram K.R."/>
            <person name="Rand D."/>
            <person name="Rasmussen M.D."/>
            <person name="Reed L.K."/>
            <person name="Reenan R."/>
            <person name="Reily A."/>
            <person name="Remington K.A."/>
            <person name="Rieger T.T."/>
            <person name="Ritchie M.G."/>
            <person name="Robin C."/>
            <person name="Rogers Y.H."/>
            <person name="Rohde C."/>
            <person name="Rozas J."/>
            <person name="Rubenfield M.J."/>
            <person name="Ruiz A."/>
            <person name="Russo S."/>
            <person name="Salzberg S.L."/>
            <person name="Sanchez-Gracia A."/>
            <person name="Saranga D.J."/>
            <person name="Sato H."/>
            <person name="Schaeffer S.W."/>
            <person name="Schatz M.C."/>
            <person name="Schlenke T."/>
            <person name="Schwartz R."/>
            <person name="Segarra C."/>
            <person name="Singh R.S."/>
            <person name="Sirot L."/>
            <person name="Sirota M."/>
            <person name="Sisneros N.B."/>
            <person name="Smith C.D."/>
            <person name="Smith T.F."/>
            <person name="Spieth J."/>
            <person name="Stage D.E."/>
            <person name="Stark A."/>
            <person name="Stephan W."/>
            <person name="Strausberg R.L."/>
            <person name="Strempel S."/>
            <person name="Sturgill D."/>
            <person name="Sutton G."/>
            <person name="Sutton G.G."/>
            <person name="Tao W."/>
            <person name="Teichmann S."/>
            <person name="Tobari Y.N."/>
            <person name="Tomimura Y."/>
            <person name="Tsolas J.M."/>
            <person name="Valente V.L."/>
            <person name="Venter E."/>
            <person name="Venter J.C."/>
            <person name="Vicario S."/>
            <person name="Vieira F.G."/>
            <person name="Vilella A.J."/>
            <person name="Villasante A."/>
            <person name="Walenz B."/>
            <person name="Wang J."/>
            <person name="Wasserman M."/>
            <person name="Watts T."/>
            <person name="Wilson D."/>
            <person name="Wilson R.K."/>
            <person name="Wing R.A."/>
            <person name="Wolfner M.F."/>
            <person name="Wong A."/>
            <person name="Wong G.K."/>
            <person name="Wu C.I."/>
            <person name="Wu G."/>
            <person name="Yamamoto D."/>
            <person name="Yang H.P."/>
            <person name="Yang S.P."/>
            <person name="Yorke J.A."/>
            <person name="Yoshida K."/>
            <person name="Zdobnov E."/>
            <person name="Zhang P."/>
            <person name="Zhang Y."/>
            <person name="Zimin A.V."/>
            <person name="Baldwin J."/>
            <person name="Abdouelleil A."/>
            <person name="Abdulkadir J."/>
            <person name="Abebe A."/>
            <person name="Abera B."/>
            <person name="Abreu J."/>
            <person name="Acer S.C."/>
            <person name="Aftuck L."/>
            <person name="Alexander A."/>
            <person name="An P."/>
            <person name="Anderson E."/>
            <person name="Anderson S."/>
            <person name="Arachi H."/>
            <person name="Azer M."/>
            <person name="Bachantsang P."/>
            <person name="Barry A."/>
            <person name="Bayul T."/>
            <person name="Berlin A."/>
            <person name="Bessette D."/>
            <person name="Bloom T."/>
            <person name="Blye J."/>
            <person name="Boguslavskiy L."/>
            <person name="Bonnet C."/>
            <person name="Boukhgalter B."/>
            <person name="Bourzgui I."/>
            <person name="Brown A."/>
            <person name="Cahill P."/>
            <person name="Channer S."/>
            <person name="Cheshatsang Y."/>
            <person name="Chuda L."/>
            <person name="Citroen M."/>
            <person name="Collymore A."/>
            <person name="Cooke P."/>
            <person name="Costello M."/>
            <person name="D'Aco K."/>
            <person name="Daza R."/>
            <person name="De Haan G."/>
            <person name="DeGray S."/>
            <person name="DeMaso C."/>
            <person name="Dhargay N."/>
            <person name="Dooley K."/>
            <person name="Dooley E."/>
            <person name="Doricent M."/>
            <person name="Dorje P."/>
            <person name="Dorjee K."/>
            <person name="Dupes A."/>
            <person name="Elong R."/>
            <person name="Falk J."/>
            <person name="Farina A."/>
            <person name="Faro S."/>
            <person name="Ferguson D."/>
            <person name="Fisher S."/>
            <person name="Foley C.D."/>
            <person name="Franke A."/>
            <person name="Friedrich D."/>
            <person name="Gadbois L."/>
            <person name="Gearin G."/>
            <person name="Gearin C.R."/>
            <person name="Giannoukos G."/>
            <person name="Goode T."/>
            <person name="Graham J."/>
            <person name="Grandbois E."/>
            <person name="Grewal S."/>
            <person name="Gyaltsen K."/>
            <person name="Hafez N."/>
            <person name="Hagos B."/>
            <person name="Hall J."/>
            <person name="Henson C."/>
            <person name="Hollinger A."/>
            <person name="Honan T."/>
            <person name="Huard M.D."/>
            <person name="Hughes L."/>
            <person name="Hurhula B."/>
            <person name="Husby M.E."/>
            <person name="Kamat A."/>
            <person name="Kanga B."/>
            <person name="Kashin S."/>
            <person name="Khazanovich D."/>
            <person name="Kisner P."/>
            <person name="Lance K."/>
            <person name="Lara M."/>
            <person name="Lee W."/>
            <person name="Lennon N."/>
            <person name="Letendre F."/>
            <person name="LeVine R."/>
            <person name="Lipovsky A."/>
            <person name="Liu X."/>
            <person name="Liu J."/>
            <person name="Liu S."/>
            <person name="Lokyitsang T."/>
            <person name="Lokyitsang Y."/>
            <person name="Lubonja R."/>
            <person name="Lui A."/>
            <person name="MacDonald P."/>
            <person name="Magnisalis V."/>
            <person name="Maru K."/>
            <person name="Matthews C."/>
            <person name="McCusker W."/>
            <person name="McDonough S."/>
            <person name="Mehta T."/>
            <person name="Meldrim J."/>
            <person name="Meneus L."/>
            <person name="Mihai O."/>
            <person name="Mihalev A."/>
            <person name="Mihova T."/>
            <person name="Mittelman R."/>
            <person name="Mlenga V."/>
            <person name="Montmayeur A."/>
            <person name="Mulrain L."/>
            <person name="Navidi A."/>
            <person name="Naylor J."/>
            <person name="Negash T."/>
            <person name="Nguyen T."/>
            <person name="Nguyen N."/>
            <person name="Nicol R."/>
            <person name="Norbu C."/>
            <person name="Norbu N."/>
            <person name="Novod N."/>
            <person name="O'Neill B."/>
            <person name="Osman S."/>
            <person name="Markiewicz E."/>
            <person name="Oyono O.L."/>
            <person name="Patti C."/>
            <person name="Phunkhang P."/>
            <person name="Pierre F."/>
            <person name="Priest M."/>
            <person name="Raghuraman S."/>
            <person name="Rege F."/>
            <person name="Reyes R."/>
            <person name="Rise C."/>
            <person name="Rogov P."/>
            <person name="Ross K."/>
            <person name="Ryan E."/>
            <person name="Settipalli S."/>
            <person name="Shea T."/>
            <person name="Sherpa N."/>
            <person name="Shi L."/>
            <person name="Shih D."/>
            <person name="Sparrow T."/>
            <person name="Spaulding J."/>
            <person name="Stalker J."/>
            <person name="Stange-Thomann N."/>
            <person name="Stavropoulos S."/>
            <person name="Stone C."/>
            <person name="Strader C."/>
            <person name="Tesfaye S."/>
            <person name="Thomson T."/>
            <person name="Thoulutsang Y."/>
            <person name="Thoulutsang D."/>
            <person name="Topham K."/>
            <person name="Topping I."/>
            <person name="Tsamla T."/>
            <person name="Vassiliev H."/>
            <person name="Vo A."/>
            <person name="Wangchuk T."/>
            <person name="Wangdi T."/>
            <person name="Weiand M."/>
            <person name="Wilkinson J."/>
            <person name="Wilson A."/>
            <person name="Yadav S."/>
            <person name="Young G."/>
            <person name="Yu Q."/>
            <person name="Zembek L."/>
            <person name="Zhong D."/>
            <person name="Zimmer A."/>
            <person name="Zwirko Z."/>
            <person name="Jaffe D.B."/>
            <person name="Alvarez P."/>
            <person name="Brockman W."/>
            <person name="Butler J."/>
            <person name="Chin C."/>
            <person name="Gnerre S."/>
            <person name="Grabherr M."/>
            <person name="Kleber M."/>
            <person name="Mauceli E."/>
            <person name="MacCallum I."/>
        </authorList>
    </citation>
    <scope>NUCLEOTIDE SEQUENCE [LARGE SCALE GENOMIC DNA]</scope>
    <source>
        <strain evidence="9">Tucson 15081-1352.22</strain>
    </source>
</reference>
<feature type="compositionally biased region" description="Low complexity" evidence="6">
    <location>
        <begin position="1231"/>
        <end position="1241"/>
    </location>
</feature>
<dbReference type="Proteomes" id="UP000009192">
    <property type="component" value="Unassembled WGS sequence"/>
</dbReference>
<proteinExistence type="predicted"/>
<keyword evidence="3 4" id="KW-0440">LIM domain</keyword>
<evidence type="ECO:0000313" key="8">
    <source>
        <dbReference type="EMBL" id="EDW13653.2"/>
    </source>
</evidence>
<dbReference type="Gene3D" id="2.10.110.10">
    <property type="entry name" value="Cysteine Rich Protein"/>
    <property type="match status" value="1"/>
</dbReference>
<dbReference type="GO" id="GO:0032034">
    <property type="term" value="F:myosin II head/neck binding"/>
    <property type="evidence" value="ECO:0007669"/>
    <property type="project" value="TreeGrafter"/>
</dbReference>
<feature type="domain" description="LIM zinc-binding" evidence="7">
    <location>
        <begin position="2322"/>
        <end position="2396"/>
    </location>
</feature>
<feature type="region of interest" description="Disordered" evidence="6">
    <location>
        <begin position="1741"/>
        <end position="1763"/>
    </location>
</feature>
<evidence type="ECO:0000313" key="9">
    <source>
        <dbReference type="Proteomes" id="UP000009192"/>
    </source>
</evidence>
<dbReference type="GO" id="GO:0051893">
    <property type="term" value="P:regulation of focal adhesion assembly"/>
    <property type="evidence" value="ECO:0007669"/>
    <property type="project" value="TreeGrafter"/>
</dbReference>
<protein>
    <recommendedName>
        <fullName evidence="7">LIM zinc-binding domain-containing protein</fullName>
    </recommendedName>
</protein>
<keyword evidence="2 4" id="KW-0862">Zinc</keyword>
<organism evidence="8 9">
    <name type="scientific">Drosophila mojavensis</name>
    <name type="common">Fruit fly</name>
    <dbReference type="NCBI Taxonomy" id="7230"/>
    <lineage>
        <taxon>Eukaryota</taxon>
        <taxon>Metazoa</taxon>
        <taxon>Ecdysozoa</taxon>
        <taxon>Arthropoda</taxon>
        <taxon>Hexapoda</taxon>
        <taxon>Insecta</taxon>
        <taxon>Pterygota</taxon>
        <taxon>Neoptera</taxon>
        <taxon>Endopterygota</taxon>
        <taxon>Diptera</taxon>
        <taxon>Brachycera</taxon>
        <taxon>Muscomorpha</taxon>
        <taxon>Ephydroidea</taxon>
        <taxon>Drosophilidae</taxon>
        <taxon>Drosophila</taxon>
    </lineage>
</organism>
<keyword evidence="1 4" id="KW-0479">Metal-binding</keyword>
<feature type="coiled-coil region" evidence="5">
    <location>
        <begin position="532"/>
        <end position="576"/>
    </location>
</feature>
<dbReference type="Pfam" id="PF15949">
    <property type="entry name" value="DUF4757"/>
    <property type="match status" value="1"/>
</dbReference>
<feature type="region of interest" description="Disordered" evidence="6">
    <location>
        <begin position="141"/>
        <end position="163"/>
    </location>
</feature>
<feature type="compositionally biased region" description="Polar residues" evidence="6">
    <location>
        <begin position="902"/>
        <end position="912"/>
    </location>
</feature>
<dbReference type="KEGG" id="dmo:Dmoj_GI23771"/>
<dbReference type="GO" id="GO:0051496">
    <property type="term" value="P:positive regulation of stress fiber assembly"/>
    <property type="evidence" value="ECO:0007669"/>
    <property type="project" value="TreeGrafter"/>
</dbReference>
<feature type="region of interest" description="Disordered" evidence="6">
    <location>
        <begin position="308"/>
        <end position="328"/>
    </location>
</feature>
<feature type="compositionally biased region" description="Polar residues" evidence="6">
    <location>
        <begin position="1221"/>
        <end position="1230"/>
    </location>
</feature>
<evidence type="ECO:0000256" key="3">
    <source>
        <dbReference type="ARBA" id="ARBA00023038"/>
    </source>
</evidence>
<feature type="compositionally biased region" description="Polar residues" evidence="6">
    <location>
        <begin position="1741"/>
        <end position="1756"/>
    </location>
</feature>
<gene>
    <name evidence="8" type="primary">Dmoj\GI23771</name>
    <name evidence="8" type="ORF">Dmoj_GI23771</name>
</gene>
<feature type="region of interest" description="Disordered" evidence="6">
    <location>
        <begin position="968"/>
        <end position="987"/>
    </location>
</feature>
<dbReference type="InterPro" id="IPR031865">
    <property type="entry name" value="DUF4757"/>
</dbReference>
<feature type="region of interest" description="Disordered" evidence="6">
    <location>
        <begin position="885"/>
        <end position="936"/>
    </location>
</feature>
<feature type="region of interest" description="Disordered" evidence="6">
    <location>
        <begin position="180"/>
        <end position="203"/>
    </location>
</feature>
<keyword evidence="9" id="KW-1185">Reference proteome</keyword>
<dbReference type="InterPro" id="IPR001781">
    <property type="entry name" value="Znf_LIM"/>
</dbReference>
<feature type="region of interest" description="Disordered" evidence="6">
    <location>
        <begin position="1221"/>
        <end position="1247"/>
    </location>
</feature>
<feature type="compositionally biased region" description="Basic and acidic residues" evidence="6">
    <location>
        <begin position="1834"/>
        <end position="1850"/>
    </location>
</feature>
<dbReference type="PANTHER" id="PTHR15551">
    <property type="entry name" value="LIM DOMAIN ONLY 7"/>
    <property type="match status" value="1"/>
</dbReference>
<feature type="coiled-coil region" evidence="5">
    <location>
        <begin position="1478"/>
        <end position="1512"/>
    </location>
</feature>
<evidence type="ECO:0000256" key="6">
    <source>
        <dbReference type="SAM" id="MobiDB-lite"/>
    </source>
</evidence>
<feature type="compositionally biased region" description="Basic and acidic residues" evidence="6">
    <location>
        <begin position="1302"/>
        <end position="1313"/>
    </location>
</feature>
<dbReference type="GO" id="GO:0001725">
    <property type="term" value="C:stress fiber"/>
    <property type="evidence" value="ECO:0007669"/>
    <property type="project" value="TreeGrafter"/>
</dbReference>
<dbReference type="CDD" id="cd08368">
    <property type="entry name" value="LIM"/>
    <property type="match status" value="1"/>
</dbReference>
<dbReference type="InParanoid" id="B4KBI6"/>
<dbReference type="PANTHER" id="PTHR15551:SF3">
    <property type="entry name" value="LIM AND CALPONIN HOMOLOGY DOMAINS-CONTAINING PROTEIN 1"/>
    <property type="match status" value="1"/>
</dbReference>
<feature type="region of interest" description="Disordered" evidence="6">
    <location>
        <begin position="2285"/>
        <end position="2314"/>
    </location>
</feature>
<dbReference type="GO" id="GO:0046872">
    <property type="term" value="F:metal ion binding"/>
    <property type="evidence" value="ECO:0007669"/>
    <property type="project" value="UniProtKB-KW"/>
</dbReference>
<dbReference type="OrthoDB" id="15627at2759"/>
<dbReference type="eggNOG" id="KOG1704">
    <property type="taxonomic scope" value="Eukaryota"/>
</dbReference>
<accession>B4KBI6</accession>
<evidence type="ECO:0000256" key="5">
    <source>
        <dbReference type="SAM" id="Coils"/>
    </source>
</evidence>
<feature type="region of interest" description="Disordered" evidence="6">
    <location>
        <begin position="1"/>
        <end position="44"/>
    </location>
</feature>
<sequence>MESESTEQNVVLRGNEDLMSTSNTSTNDGTCNPNGCTKKTCITSPDPTAYVTKARVTRPTPPPPSKNPMQFVQIKPCNLYQTAQEQLKKAEEVKKLKEVKKEEPEEWQNNLDNWKSSRRKRVEHIIDRVVETKKLELEEHDRTRRKSKTFTEMMEERAERSGSRGRVKLASLAVYNDDETNDLSDLGIGTSSASGKSSLSEDYENNSVMSDNVELDKAIGTAAATNIQEQQNHINRNQVDVNVISQASTSNTSKLLAVSEATGVAAASREYTPMNTNPPSTADPCEYTYEGAIQDYKQRVQRASSNGRISNNNAVSETGETIGYPTRRGSKIEDRLSGFEVTSPSDTQEGVEKQKVDVPRVDISKRKEIFEQRDPEPKVTKPNGGAPKQKLILRDRLTNGNGAAVEPTAKQEIKRLSGDICSIRDRMQSLEQQRNEFNSSKSVDVAVPPLKQRLNSLQQHVVTKEEEQLQQKKPPLVALIDARQLEIMRGEEQRMRQQEQKEQQKLTTPPALIVEEAAHDDSGIQVDNNEELLKEQQQQQQLNEAIAALALEERQLEEAANAVNQIEAEFDELTDMQPIALPAANATATTTVTSSAPSTETSSTITAATQPEARDMEFSVSSTNHFIETGILSPRSGVRDDDFNYDNDNVVASASHMVSVQPKPYTQPNPNVPQPKNCNLRRMPSNEMVHARNLLKMFKDTFQNDYDLNEEVSEQVNEQLVVSKSPEQRSQIFDFTKKESPPVLSLTLGSTCPLKQRTATPPTESPPNNVGSVVLQSTQIPRPLGKPPMSPKAMRVKPTAATPQQFSINGRVEIFNSRQLDKPPTPPLRRAFRDDTTSPKYDKIEQVQIHEHEVVMCSPAVTIVSPEELPKPNTVKALSSCFGQAAAPPKPPTCTSPTSSSNVNFSATSNPSPKVLPRSRIPQITPPSSPKPINKAAPTVDMVDKAFDPASDDYAPIVSQTQAVVHTPPTAKVRAKPPAKPVSLDPLAPNDSLEVHVTSPSAMPALRVCTPNESSLFKLANSAPTSPGLTGTLPDAVLCQQFMEQEATKQQLVLSPEDRKRLDQHAVEEFLCEKIDVSKMPKLPSTCCQVITEQQLQSCDDMIKEELNDSTVPKEEDVALCVGLLDCLAPAQEPRCESIDVRQQPIPATGYQHISDEDVKRCDGFQRIKEPMNSNSSHSAKPSSPISDAHAAYSKALMDSCEQIIAEERLAVSRMMKSSLSASNATSGHKTSTGSTPGTPTVSRKSKIPIPKSCCISASNTDSIGRTGYLPANAEQPLIAHTPIEETEINIKRITPPSSPKTPKDGHEKDKSKDKKNKTNIFDFLRRNFGHHDESTTPQPHPTLNETLEPKVILTSTRSGVDVVSADDFVKVDNSKFYLASDAPSVVVPPPLPKTAAPVNIEIRKTITTDEILEKHNTEQALNQEICELLDDELNKLGTTAGAMVGAGDYYIVYMLTASKNCCKFIIFEINEALDLALEAIDREANSAPEKIEDQEENNGESKLKLERLEDEHKEETKVGTMEMNAELEEMNTAMPNKTDEQKTVEEVVKQDIEGLEQQEQHMEINRNEPIYENIKSTISMQQVDIEQTANAMIIRRNDIRNIPNNSNNNNNNEHNQTNNNKSSNNNSSNCQIESNSKTTAADLEPYYQVPKATEPYYDAPKHLRPIPVYENIDIFYTGLELGHCVTSLVPALEPPKEKPPPPPTEEPLSEDINKVSLNAHDDELDTGTWSSDNTYETISSRSRHQLQGQTGLSMPTSPPIKRMNSTKRIKKELRNKRSSFLGIETDAGLDDVDSYLQLTVATPPDMSQLLQEERRLEKQLYIKAGLCDSSDTGESRDSGVSENHSRQSSEHYTNSSEENDTQSEATPPPTEELAPSQLVGEVLYQNKSLLAAQTPLLQTVKGTSAESWTESATAAAAATQSLSEATATANAKMLSIEEKIREQGEVLRVEQELLLFSKEELKRQRENLLLRENLARRELQHGAKMLMSNNRRSLQDLHHGLGIGNGMLSAFQPPQQSTQQIYANVPQQQQQQQQRSLPLAPYHYQQLDMDYRKSMSDLNEFSKRLMLPPTPPIKPLRAMHLSGNGHSQEPDYAVSARQRSTYGGSLVKIAPTATTTAPGAPAPRYQANPATYHHQSVQNLSNMSRNTLLALSATPKPKYTDGWVQVQQKQQQQQRNLINDGSWLQKHKSTPDYNGALYNSGHANHWLLQEAEHRRQFEQQQQQQQQLQLNRRSMPVPSANDKPLPDSVIQTLTERVQSKGIGERKRFDSNATYSQLSTNGLGFKPLSSNSSNNNNNNNININNSSSNNSNQEKMLSVSGKKKCSHCGDELGKLCYYVGCRGAAMIIESLLLFYHINCFKCCVCHVQLGDGLNGTDVRVRNHKLHCQNCYSSDDGIKFSCV</sequence>
<feature type="compositionally biased region" description="Low complexity" evidence="6">
    <location>
        <begin position="1602"/>
        <end position="1634"/>
    </location>
</feature>
<keyword evidence="5" id="KW-0175">Coiled coil</keyword>
<feature type="compositionally biased region" description="Low complexity" evidence="6">
    <location>
        <begin position="2288"/>
        <end position="2311"/>
    </location>
</feature>
<feature type="compositionally biased region" description="Polar residues" evidence="6">
    <location>
        <begin position="308"/>
        <end position="319"/>
    </location>
</feature>
<dbReference type="SMART" id="SM00132">
    <property type="entry name" value="LIM"/>
    <property type="match status" value="1"/>
</dbReference>
<evidence type="ECO:0000256" key="1">
    <source>
        <dbReference type="ARBA" id="ARBA00022723"/>
    </source>
</evidence>
<name>B4KBI6_DROMO</name>
<feature type="compositionally biased region" description="Polar residues" evidence="6">
    <location>
        <begin position="18"/>
        <end position="44"/>
    </location>
</feature>
<dbReference type="FunCoup" id="B4KBI6">
    <property type="interactions" value="16"/>
</dbReference>
<dbReference type="HOGENOM" id="CLU_250422_0_0_1"/>
<feature type="region of interest" description="Disordered" evidence="6">
    <location>
        <begin position="1828"/>
        <end position="1874"/>
    </location>
</feature>
<feature type="compositionally biased region" description="Low complexity" evidence="6">
    <location>
        <begin position="191"/>
        <end position="200"/>
    </location>
</feature>
<evidence type="ECO:0000256" key="4">
    <source>
        <dbReference type="PROSITE-ProRule" id="PRU00125"/>
    </source>
</evidence>
<feature type="region of interest" description="Disordered" evidence="6">
    <location>
        <begin position="2229"/>
        <end position="2249"/>
    </location>
</feature>
<evidence type="ECO:0000256" key="2">
    <source>
        <dbReference type="ARBA" id="ARBA00022833"/>
    </source>
</evidence>
<dbReference type="PROSITE" id="PS50023">
    <property type="entry name" value="LIM_DOMAIN_2"/>
    <property type="match status" value="1"/>
</dbReference>
<evidence type="ECO:0000259" key="7">
    <source>
        <dbReference type="PROSITE" id="PS50023"/>
    </source>
</evidence>
<feature type="region of interest" description="Disordered" evidence="6">
    <location>
        <begin position="1286"/>
        <end position="1319"/>
    </location>
</feature>
<dbReference type="EMBL" id="CH933806">
    <property type="protein sequence ID" value="EDW13653.2"/>
    <property type="molecule type" value="Genomic_DNA"/>
</dbReference>